<sequence length="224" mass="24772">MALGLLLVFVAAGFMGCHTPKPVREEALQPMAQSYRGVLPCADCAGIDTSLFLAENGTFILQHHYQTDRPGNRVFATYGKWARTADKLVLTDVQGDKRYFRPLENGLEMLDRDGAPIVSSNAYRLTATKAPLPTTPMAMRGLYRYMADAAVFSDCFTGVTYPVVNNIVMEKRYLQVRKSSEDAVLLTFSAHFAVVPSMEEGMEVKSLVPSSASFQMKAQNHCNE</sequence>
<protein>
    <submittedName>
        <fullName evidence="2">Envelope stress response activation lipoprotein NlpE</fullName>
    </submittedName>
</protein>
<dbReference type="InterPro" id="IPR038139">
    <property type="entry name" value="NlpE_C_sf"/>
</dbReference>
<dbReference type="Gene3D" id="2.40.50.540">
    <property type="match status" value="1"/>
</dbReference>
<dbReference type="NCBIfam" id="NF007814">
    <property type="entry name" value="PRK10523.1"/>
    <property type="match status" value="1"/>
</dbReference>
<evidence type="ECO:0000259" key="1">
    <source>
        <dbReference type="Pfam" id="PF17185"/>
    </source>
</evidence>
<dbReference type="InterPro" id="IPR043176">
    <property type="entry name" value="NlpE_N_sf"/>
</dbReference>
<keyword evidence="2" id="KW-0449">Lipoprotein</keyword>
<keyword evidence="3" id="KW-1185">Reference proteome</keyword>
<evidence type="ECO:0000313" key="2">
    <source>
        <dbReference type="EMBL" id="QZN98159.1"/>
    </source>
</evidence>
<dbReference type="Proteomes" id="UP000825886">
    <property type="component" value="Chromosome"/>
</dbReference>
<dbReference type="Pfam" id="PF04170">
    <property type="entry name" value="NlpE"/>
    <property type="match status" value="1"/>
</dbReference>
<proteinExistence type="predicted"/>
<dbReference type="Pfam" id="PF17185">
    <property type="entry name" value="NlpE_C"/>
    <property type="match status" value="1"/>
</dbReference>
<dbReference type="Gene3D" id="2.40.128.300">
    <property type="match status" value="1"/>
</dbReference>
<dbReference type="EMBL" id="CP081864">
    <property type="protein sequence ID" value="QZN98159.1"/>
    <property type="molecule type" value="Genomic_DNA"/>
</dbReference>
<name>A0ABX9AU87_9ENTR</name>
<accession>A0ABX9AU87</accession>
<reference evidence="2 3" key="1">
    <citation type="submission" date="2021-08" db="EMBL/GenBank/DDBJ databases">
        <title>Culture and genomic analysis of Symbiopectobacterium purcellii sp. nov. gen. nov., isolated from the leafhopper Empoasca decipiens.</title>
        <authorList>
            <person name="Nadal-Jimenez P."/>
            <person name="Siozios S."/>
            <person name="Halliday N."/>
            <person name="Camara M."/>
            <person name="Hurst G.D.D."/>
        </authorList>
    </citation>
    <scope>NUCLEOTIDE SEQUENCE [LARGE SCALE GENOMIC DNA]</scope>
    <source>
        <strain evidence="2 3">SyEd1</strain>
    </source>
</reference>
<gene>
    <name evidence="2" type="primary">nlpE</name>
    <name evidence="2" type="synonym">cutF</name>
    <name evidence="2" type="ORF">K6K13_18975</name>
</gene>
<evidence type="ECO:0000313" key="3">
    <source>
        <dbReference type="Proteomes" id="UP000825886"/>
    </source>
</evidence>
<dbReference type="InterPro" id="IPR033450">
    <property type="entry name" value="NlpE_C"/>
</dbReference>
<organism evidence="2 3">
    <name type="scientific">Symbiopectobacterium purcellii</name>
    <dbReference type="NCBI Taxonomy" id="2871826"/>
    <lineage>
        <taxon>Bacteria</taxon>
        <taxon>Pseudomonadati</taxon>
        <taxon>Pseudomonadota</taxon>
        <taxon>Gammaproteobacteria</taxon>
        <taxon>Enterobacterales</taxon>
        <taxon>Enterobacteriaceae</taxon>
    </lineage>
</organism>
<feature type="domain" description="NlpE C-terminal OB" evidence="1">
    <location>
        <begin position="134"/>
        <end position="223"/>
    </location>
</feature>
<dbReference type="InterPro" id="IPR007298">
    <property type="entry name" value="Cu-R_lipoprotein_NlpE"/>
</dbReference>